<dbReference type="PANTHER" id="PTHR30582">
    <property type="entry name" value="L,D-TRANSPEPTIDASE"/>
    <property type="match status" value="1"/>
</dbReference>
<dbReference type="OrthoDB" id="3176960at2"/>
<keyword evidence="8" id="KW-0472">Membrane</keyword>
<dbReference type="Gene3D" id="2.40.440.10">
    <property type="entry name" value="L,D-transpeptidase catalytic domain-like"/>
    <property type="match status" value="1"/>
</dbReference>
<dbReference type="eggNOG" id="COG1376">
    <property type="taxonomic scope" value="Bacteria"/>
</dbReference>
<keyword evidence="8" id="KW-1133">Transmembrane helix</keyword>
<dbReference type="STRING" id="610130.Closa_0986"/>
<comment type="pathway">
    <text evidence="1 6">Cell wall biogenesis; peptidoglycan biosynthesis.</text>
</comment>
<accession>D9R6U8</accession>
<keyword evidence="4 6" id="KW-0573">Peptidoglycan synthesis</keyword>
<dbReference type="RefSeq" id="WP_013271699.1">
    <property type="nucleotide sequence ID" value="NC_014376.1"/>
</dbReference>
<feature type="transmembrane region" description="Helical" evidence="8">
    <location>
        <begin position="20"/>
        <end position="39"/>
    </location>
</feature>
<evidence type="ECO:0000313" key="11">
    <source>
        <dbReference type="Proteomes" id="UP000001662"/>
    </source>
</evidence>
<evidence type="ECO:0000256" key="5">
    <source>
        <dbReference type="ARBA" id="ARBA00023316"/>
    </source>
</evidence>
<dbReference type="HOGENOM" id="CLU_022707_2_1_9"/>
<evidence type="ECO:0000256" key="3">
    <source>
        <dbReference type="ARBA" id="ARBA00022960"/>
    </source>
</evidence>
<name>D9R6U8_LACSW</name>
<dbReference type="PaxDb" id="610130-Closa_0986"/>
<dbReference type="PROSITE" id="PS52029">
    <property type="entry name" value="LD_TPASE"/>
    <property type="match status" value="1"/>
</dbReference>
<dbReference type="KEGG" id="csh:Closa_0986"/>
<evidence type="ECO:0000259" key="9">
    <source>
        <dbReference type="PROSITE" id="PS52029"/>
    </source>
</evidence>
<dbReference type="GO" id="GO:0016740">
    <property type="term" value="F:transferase activity"/>
    <property type="evidence" value="ECO:0007669"/>
    <property type="project" value="UniProtKB-KW"/>
</dbReference>
<dbReference type="CDD" id="cd16913">
    <property type="entry name" value="YkuD_like"/>
    <property type="match status" value="1"/>
</dbReference>
<dbReference type="PANTHER" id="PTHR30582:SF33">
    <property type="entry name" value="EXPORTED PROTEIN"/>
    <property type="match status" value="1"/>
</dbReference>
<evidence type="ECO:0000256" key="8">
    <source>
        <dbReference type="SAM" id="Phobius"/>
    </source>
</evidence>
<dbReference type="SUPFAM" id="SSF143985">
    <property type="entry name" value="L,D-transpeptidase pre-catalytic domain-like"/>
    <property type="match status" value="1"/>
</dbReference>
<evidence type="ECO:0000256" key="7">
    <source>
        <dbReference type="SAM" id="MobiDB-lite"/>
    </source>
</evidence>
<evidence type="ECO:0000256" key="2">
    <source>
        <dbReference type="ARBA" id="ARBA00022679"/>
    </source>
</evidence>
<evidence type="ECO:0000313" key="10">
    <source>
        <dbReference type="EMBL" id="ADL03604.1"/>
    </source>
</evidence>
<keyword evidence="11" id="KW-1185">Reference proteome</keyword>
<dbReference type="Gene3D" id="3.10.20.800">
    <property type="match status" value="1"/>
</dbReference>
<feature type="domain" description="L,D-TPase catalytic" evidence="9">
    <location>
        <begin position="355"/>
        <end position="474"/>
    </location>
</feature>
<dbReference type="AlphaFoldDB" id="D9R6U8"/>
<feature type="active site" description="Nucleophile" evidence="6">
    <location>
        <position position="450"/>
    </location>
</feature>
<protein>
    <submittedName>
        <fullName evidence="10">ErfK/YbiS/YcfS/YnhG family protein</fullName>
    </submittedName>
</protein>
<dbReference type="InterPro" id="IPR022029">
    <property type="entry name" value="YoaR-like_PG-bd"/>
</dbReference>
<gene>
    <name evidence="10" type="ordered locus">Closa_0986</name>
</gene>
<dbReference type="GO" id="GO:0018104">
    <property type="term" value="P:peptidoglycan-protein cross-linking"/>
    <property type="evidence" value="ECO:0007669"/>
    <property type="project" value="TreeGrafter"/>
</dbReference>
<organism evidence="10 11">
    <name type="scientific">Lacrimispora saccharolytica (strain ATCC 35040 / DSM 2544 / NRCC 2533 / WM1)</name>
    <name type="common">Clostridium saccharolyticum</name>
    <dbReference type="NCBI Taxonomy" id="610130"/>
    <lineage>
        <taxon>Bacteria</taxon>
        <taxon>Bacillati</taxon>
        <taxon>Bacillota</taxon>
        <taxon>Clostridia</taxon>
        <taxon>Lachnospirales</taxon>
        <taxon>Lachnospiraceae</taxon>
        <taxon>Lacrimispora</taxon>
    </lineage>
</organism>
<evidence type="ECO:0000256" key="1">
    <source>
        <dbReference type="ARBA" id="ARBA00004752"/>
    </source>
</evidence>
<dbReference type="GO" id="GO:0071972">
    <property type="term" value="F:peptidoglycan L,D-transpeptidase activity"/>
    <property type="evidence" value="ECO:0007669"/>
    <property type="project" value="TreeGrafter"/>
</dbReference>
<feature type="compositionally biased region" description="Low complexity" evidence="7">
    <location>
        <begin position="497"/>
        <end position="527"/>
    </location>
</feature>
<dbReference type="SUPFAM" id="SSF141523">
    <property type="entry name" value="L,D-transpeptidase catalytic domain-like"/>
    <property type="match status" value="1"/>
</dbReference>
<dbReference type="MEROPS" id="C82.001"/>
<dbReference type="Proteomes" id="UP000001662">
    <property type="component" value="Chromosome"/>
</dbReference>
<dbReference type="GO" id="GO:0005576">
    <property type="term" value="C:extracellular region"/>
    <property type="evidence" value="ECO:0007669"/>
    <property type="project" value="TreeGrafter"/>
</dbReference>
<dbReference type="UniPathway" id="UPA00219"/>
<keyword evidence="8" id="KW-0812">Transmembrane</keyword>
<keyword evidence="2" id="KW-0808">Transferase</keyword>
<dbReference type="InterPro" id="IPR038063">
    <property type="entry name" value="Transpep_catalytic_dom"/>
</dbReference>
<dbReference type="GO" id="GO:0008360">
    <property type="term" value="P:regulation of cell shape"/>
    <property type="evidence" value="ECO:0007669"/>
    <property type="project" value="UniProtKB-UniRule"/>
</dbReference>
<sequence>MENVKPRSRKKKPLGLKGWAAIGSGTVAAAALIAALIYLQMGRQYEKVFFPNTTINGVDASKKSIEEVKKSIASGIDGYVLSIRERGGNTEEIKGKDIGLESVFDGSLEKLLADQKTYQWLKHIKTPQEYDIGTMIQYDKDKLEALVSGLSCLNDELVEKPENARVSGYASGQGYQILPAKEGNQLDPEKVKTEISQAVINLKPEISLEELEAYVKPEIPADDPQLIAQVQTLNKYANVTITYSFGEEKKVLNGDTISKWTGIGEDGKVYLNSSEVTAYVKELASKYDTSSKAKSLKTSYGQTVKITGGSYGWRIDQSAEADELAELIRSGQSVVREPVYKQKAASRGEADYGKTYVEVNLTAQHLYFYKDGKLVVDSDFVSGNESKGWSTPAGVYSLTYKQRDATLKGENYRTPVSYWMPFNGNIGFHDATWRSTFGGTIYKNGGSHGCVNLPPAVAKTMFENIASGVPVLCYHLPGTESKAASDGTAKPGETKPATEQTTAARPTEAPTTAPQTTAPATTAAPPATREPETETPSSPPTPGGEIGPGVSSTSGKHKTGPGATK</sequence>
<dbReference type="InterPro" id="IPR050979">
    <property type="entry name" value="LD-transpeptidase"/>
</dbReference>
<dbReference type="EMBL" id="CP002109">
    <property type="protein sequence ID" value="ADL03604.1"/>
    <property type="molecule type" value="Genomic_DNA"/>
</dbReference>
<keyword evidence="5 6" id="KW-0961">Cell wall biogenesis/degradation</keyword>
<feature type="active site" description="Proton donor/acceptor" evidence="6">
    <location>
        <position position="429"/>
    </location>
</feature>
<proteinExistence type="predicted"/>
<feature type="region of interest" description="Disordered" evidence="7">
    <location>
        <begin position="481"/>
        <end position="565"/>
    </location>
</feature>
<reference evidence="10" key="1">
    <citation type="submission" date="2010-07" db="EMBL/GenBank/DDBJ databases">
        <title>Complete sequence of Clostridium saccharolyticum WM1.</title>
        <authorList>
            <consortium name="US DOE Joint Genome Institute"/>
            <person name="Lucas S."/>
            <person name="Copeland A."/>
            <person name="Lapidus A."/>
            <person name="Cheng J.-F."/>
            <person name="Bruce D."/>
            <person name="Goodwin L."/>
            <person name="Pitluck S."/>
            <person name="Chertkov O."/>
            <person name="Detter J.C."/>
            <person name="Han C."/>
            <person name="Tapia R."/>
            <person name="Land M."/>
            <person name="Hauser L."/>
            <person name="Chang Y.-J."/>
            <person name="Jeffries C."/>
            <person name="Kyrpides N."/>
            <person name="Ivanova N."/>
            <person name="Mikhailova N."/>
            <person name="Mouttaki H."/>
            <person name="Lin L."/>
            <person name="Zhou J."/>
            <person name="Hemme C.L."/>
            <person name="Woyke T."/>
        </authorList>
    </citation>
    <scope>NUCLEOTIDE SEQUENCE [LARGE SCALE GENOMIC DNA]</scope>
    <source>
        <strain evidence="10">WM1</strain>
    </source>
</reference>
<evidence type="ECO:0000256" key="6">
    <source>
        <dbReference type="PROSITE-ProRule" id="PRU01373"/>
    </source>
</evidence>
<dbReference type="InterPro" id="IPR005490">
    <property type="entry name" value="LD_TPept_cat_dom"/>
</dbReference>
<dbReference type="GO" id="GO:0071555">
    <property type="term" value="P:cell wall organization"/>
    <property type="evidence" value="ECO:0007669"/>
    <property type="project" value="UniProtKB-UniRule"/>
</dbReference>
<evidence type="ECO:0000256" key="4">
    <source>
        <dbReference type="ARBA" id="ARBA00022984"/>
    </source>
</evidence>
<dbReference type="Pfam" id="PF12229">
    <property type="entry name" value="PG_binding_4"/>
    <property type="match status" value="2"/>
</dbReference>
<dbReference type="Pfam" id="PF03734">
    <property type="entry name" value="YkuD"/>
    <property type="match status" value="1"/>
</dbReference>
<dbReference type="InterPro" id="IPR038054">
    <property type="entry name" value="LD_TPept-like_central_sf"/>
</dbReference>
<keyword evidence="3 6" id="KW-0133">Cell shape</keyword>